<protein>
    <recommendedName>
        <fullName evidence="3">Lipoprotein</fullName>
    </recommendedName>
</protein>
<name>A0ABR7QZE2_9GAMM</name>
<evidence type="ECO:0008006" key="3">
    <source>
        <dbReference type="Google" id="ProtNLM"/>
    </source>
</evidence>
<keyword evidence="2" id="KW-1185">Reference proteome</keyword>
<reference evidence="1 2" key="1">
    <citation type="submission" date="2020-06" db="EMBL/GenBank/DDBJ databases">
        <title>Frischella cerana isolated from Apis cerana gut homogenate.</title>
        <authorList>
            <person name="Wolter L.A."/>
            <person name="Suenami S."/>
            <person name="Miyazaki R."/>
        </authorList>
    </citation>
    <scope>NUCLEOTIDE SEQUENCE [LARGE SCALE GENOMIC DNA]</scope>
    <source>
        <strain evidence="1 2">Ac13</strain>
    </source>
</reference>
<comment type="caution">
    <text evidence="1">The sequence shown here is derived from an EMBL/GenBank/DDBJ whole genome shotgun (WGS) entry which is preliminary data.</text>
</comment>
<dbReference type="Proteomes" id="UP000651208">
    <property type="component" value="Unassembled WGS sequence"/>
</dbReference>
<proteinExistence type="predicted"/>
<accession>A0ABR7QZE2</accession>
<evidence type="ECO:0000313" key="1">
    <source>
        <dbReference type="EMBL" id="MBC9131510.1"/>
    </source>
</evidence>
<organism evidence="1 2">
    <name type="scientific">Frischella japonica</name>
    <dbReference type="NCBI Taxonomy" id="2741544"/>
    <lineage>
        <taxon>Bacteria</taxon>
        <taxon>Pseudomonadati</taxon>
        <taxon>Pseudomonadota</taxon>
        <taxon>Gammaproteobacteria</taxon>
        <taxon>Orbales</taxon>
        <taxon>Orbaceae</taxon>
        <taxon>Frischella</taxon>
    </lineage>
</organism>
<dbReference type="EMBL" id="JABURY010000018">
    <property type="protein sequence ID" value="MBC9131510.1"/>
    <property type="molecule type" value="Genomic_DNA"/>
</dbReference>
<sequence length="209" mass="24132">MKKLAILWLLAFSLIGCGTEQEKRVLQAEFDESNPSGDRAICVTTGEGPTFWLSFTEPYETHTIDPSVDDYNYLVNVNDERNERLAIFAQLGLLNQQALANGQYRYTLTELGSNYLYKDNRFCFGRVVIVDMKYQKKQDGKRLYTYDYYLENVPDWANNPLLDEINTVIRKIARQTGEIKTGTWGGMVFLTSDKRQIAWGEHVGSRRIF</sequence>
<dbReference type="PROSITE" id="PS51257">
    <property type="entry name" value="PROKAR_LIPOPROTEIN"/>
    <property type="match status" value="1"/>
</dbReference>
<gene>
    <name evidence="1" type="ORF">FcAc13_09350</name>
</gene>
<dbReference type="RefSeq" id="WP_187755950.1">
    <property type="nucleotide sequence ID" value="NZ_JABURY010000018.1"/>
</dbReference>
<evidence type="ECO:0000313" key="2">
    <source>
        <dbReference type="Proteomes" id="UP000651208"/>
    </source>
</evidence>